<reference evidence="4" key="1">
    <citation type="submission" date="2017-09" db="EMBL/GenBank/DDBJ databases">
        <title>Depth-based differentiation of microbial function through sediment-hosted aquifers and enrichment of novel symbionts in the deep terrestrial subsurface.</title>
        <authorList>
            <person name="Probst A.J."/>
            <person name="Ladd B."/>
            <person name="Jarett J.K."/>
            <person name="Geller-Mcgrath D.E."/>
            <person name="Sieber C.M.K."/>
            <person name="Emerson J.B."/>
            <person name="Anantharaman K."/>
            <person name="Thomas B.C."/>
            <person name="Malmstrom R."/>
            <person name="Stieglmeier M."/>
            <person name="Klingl A."/>
            <person name="Woyke T."/>
            <person name="Ryan C.M."/>
            <person name="Banfield J.F."/>
        </authorList>
    </citation>
    <scope>NUCLEOTIDE SEQUENCE [LARGE SCALE GENOMIC DNA]</scope>
</reference>
<dbReference type="Gene3D" id="3.40.50.2000">
    <property type="entry name" value="Glycogen Phosphorylase B"/>
    <property type="match status" value="2"/>
</dbReference>
<protein>
    <submittedName>
        <fullName evidence="3">UDP-N-acetylglucosamine 2-epimerase (Non-hydrolyzing)</fullName>
    </submittedName>
</protein>
<feature type="domain" description="UDP-N-acetylglucosamine 2-epimerase" evidence="2">
    <location>
        <begin position="26"/>
        <end position="359"/>
    </location>
</feature>
<dbReference type="AlphaFoldDB" id="A0A2M7AXK0"/>
<gene>
    <name evidence="3" type="ORF">COS76_01310</name>
</gene>
<dbReference type="Pfam" id="PF02350">
    <property type="entry name" value="Epimerase_2"/>
    <property type="match status" value="1"/>
</dbReference>
<comment type="caution">
    <text evidence="3">The sequence shown here is derived from an EMBL/GenBank/DDBJ whole genome shotgun (WGS) entry which is preliminary data.</text>
</comment>
<accession>A0A2M7AXK0</accession>
<evidence type="ECO:0000313" key="4">
    <source>
        <dbReference type="Proteomes" id="UP000228775"/>
    </source>
</evidence>
<evidence type="ECO:0000256" key="1">
    <source>
        <dbReference type="RuleBase" id="RU003513"/>
    </source>
</evidence>
<dbReference type="EMBL" id="PEVY01000027">
    <property type="protein sequence ID" value="PIU75342.1"/>
    <property type="molecule type" value="Genomic_DNA"/>
</dbReference>
<sequence>MTHVKKFMIIVGARPNFIKGAPLLQEIAKYQNIKPVLVHTGQHYDYKMSQIFFQELAIPQPDYNLGVGSASHATQTAKIMLALEPVMLEEKPDLVIVVGDVNSTLAGALTAVKLQIPVAHIEAGLRSFDMAMPEEINRRLTDHLSDFLFVSEDIGVKNLSREGIVRNKIYLVGDILIDALQNEKRKVKNGKVKNTKILSKFKLEPKSYAVLTLHRPANVDNPKTLKKLLKIFAIIQKRVPIIFPVHPRTQKKLPPDTGLTCLAPLGYPDFLSLISQAKFVLTDSGGLQTETTFLKIPCLTLRETTEKPLTVEQGTNILCGQNQKKIIQEVDKILNNPLKIIQSPKLWNGKTAQRIVKILNY</sequence>
<organism evidence="3 4">
    <name type="scientific">Candidatus Portnoybacteria bacterium CG06_land_8_20_14_3_00_39_12</name>
    <dbReference type="NCBI Taxonomy" id="1974809"/>
    <lineage>
        <taxon>Bacteria</taxon>
        <taxon>Candidatus Portnoyibacteriota</taxon>
    </lineage>
</organism>
<dbReference type="CDD" id="cd03786">
    <property type="entry name" value="GTB_UDP-GlcNAc_2-Epimerase"/>
    <property type="match status" value="1"/>
</dbReference>
<keyword evidence="1" id="KW-0413">Isomerase</keyword>
<dbReference type="InterPro" id="IPR003331">
    <property type="entry name" value="UDP_GlcNAc_Epimerase_2_dom"/>
</dbReference>
<evidence type="ECO:0000313" key="3">
    <source>
        <dbReference type="EMBL" id="PIU75342.1"/>
    </source>
</evidence>
<name>A0A2M7AXK0_9BACT</name>
<dbReference type="InterPro" id="IPR029767">
    <property type="entry name" value="WecB-like"/>
</dbReference>
<dbReference type="PANTHER" id="PTHR43174">
    <property type="entry name" value="UDP-N-ACETYLGLUCOSAMINE 2-EPIMERASE"/>
    <property type="match status" value="1"/>
</dbReference>
<dbReference type="GO" id="GO:0016853">
    <property type="term" value="F:isomerase activity"/>
    <property type="evidence" value="ECO:0007669"/>
    <property type="project" value="UniProtKB-KW"/>
</dbReference>
<dbReference type="Proteomes" id="UP000228775">
    <property type="component" value="Unassembled WGS sequence"/>
</dbReference>
<dbReference type="PANTHER" id="PTHR43174:SF1">
    <property type="entry name" value="UDP-N-ACETYLGLUCOSAMINE 2-EPIMERASE"/>
    <property type="match status" value="1"/>
</dbReference>
<proteinExistence type="inferred from homology"/>
<dbReference type="NCBIfam" id="TIGR00236">
    <property type="entry name" value="wecB"/>
    <property type="match status" value="1"/>
</dbReference>
<comment type="similarity">
    <text evidence="1">Belongs to the UDP-N-acetylglucosamine 2-epimerase family.</text>
</comment>
<dbReference type="SUPFAM" id="SSF53756">
    <property type="entry name" value="UDP-Glycosyltransferase/glycogen phosphorylase"/>
    <property type="match status" value="1"/>
</dbReference>
<evidence type="ECO:0000259" key="2">
    <source>
        <dbReference type="Pfam" id="PF02350"/>
    </source>
</evidence>